<evidence type="ECO:0000256" key="4">
    <source>
        <dbReference type="ARBA" id="ARBA00004430"/>
    </source>
</evidence>
<evidence type="ECO:0000256" key="3">
    <source>
        <dbReference type="ARBA" id="ARBA00004286"/>
    </source>
</evidence>
<dbReference type="GO" id="GO:0072487">
    <property type="term" value="C:MSL complex"/>
    <property type="evidence" value="ECO:0007669"/>
    <property type="project" value="UniProtKB-ARBA"/>
</dbReference>
<dbReference type="InterPro" id="IPR000953">
    <property type="entry name" value="Chromo/chromo_shadow_dom"/>
</dbReference>
<evidence type="ECO:0000256" key="7">
    <source>
        <dbReference type="ARBA" id="ARBA00022475"/>
    </source>
</evidence>
<evidence type="ECO:0000256" key="19">
    <source>
        <dbReference type="ARBA" id="ARBA00023242"/>
    </source>
</evidence>
<dbReference type="GO" id="GO:0097541">
    <property type="term" value="C:axonemal basal plate"/>
    <property type="evidence" value="ECO:0007669"/>
    <property type="project" value="TreeGrafter"/>
</dbReference>
<dbReference type="Gene3D" id="2.30.30.140">
    <property type="match status" value="1"/>
</dbReference>
<evidence type="ECO:0000259" key="23">
    <source>
        <dbReference type="SMART" id="SM00298"/>
    </source>
</evidence>
<evidence type="ECO:0000256" key="10">
    <source>
        <dbReference type="ARBA" id="ARBA00022737"/>
    </source>
</evidence>
<dbReference type="STRING" id="568069.A0A1J1I9K5"/>
<feature type="region of interest" description="Disordered" evidence="22">
    <location>
        <begin position="1327"/>
        <end position="1373"/>
    </location>
</feature>
<dbReference type="EMBL" id="CVRI01000045">
    <property type="protein sequence ID" value="CRK96967.1"/>
    <property type="molecule type" value="Genomic_DNA"/>
</dbReference>
<keyword evidence="17" id="KW-0804">Transcription</keyword>
<keyword evidence="18" id="KW-0206">Cytoskeleton</keyword>
<dbReference type="OrthoDB" id="10013020at2759"/>
<feature type="region of interest" description="Disordered" evidence="22">
    <location>
        <begin position="1139"/>
        <end position="1162"/>
    </location>
</feature>
<evidence type="ECO:0000256" key="12">
    <source>
        <dbReference type="ARBA" id="ARBA00022843"/>
    </source>
</evidence>
<keyword evidence="10" id="KW-0677">Repeat</keyword>
<feature type="region of interest" description="Disordered" evidence="22">
    <location>
        <begin position="1499"/>
        <end position="1519"/>
    </location>
</feature>
<dbReference type="PROSITE" id="PS51640">
    <property type="entry name" value="MRG"/>
    <property type="match status" value="1"/>
</dbReference>
<evidence type="ECO:0000256" key="20">
    <source>
        <dbReference type="ARBA" id="ARBA00023273"/>
    </source>
</evidence>
<comment type="subcellular location">
    <subcellularLocation>
        <location evidence="2">Cell membrane</location>
    </subcellularLocation>
    <subcellularLocation>
        <location evidence="3">Chromosome</location>
    </subcellularLocation>
    <subcellularLocation>
        <location evidence="4">Cytoplasm</location>
        <location evidence="4">Cytoskeleton</location>
        <location evidence="4">Cilium axoneme</location>
    </subcellularLocation>
    <subcellularLocation>
        <location evidence="1">Nucleus</location>
    </subcellularLocation>
</comment>
<dbReference type="GO" id="GO:0005634">
    <property type="term" value="C:nucleus"/>
    <property type="evidence" value="ECO:0007669"/>
    <property type="project" value="UniProtKB-SubCell"/>
</dbReference>
<dbReference type="GO" id="GO:0010468">
    <property type="term" value="P:regulation of gene expression"/>
    <property type="evidence" value="ECO:0007669"/>
    <property type="project" value="UniProtKB-ARBA"/>
</dbReference>
<dbReference type="GO" id="GO:0006325">
    <property type="term" value="P:chromatin organization"/>
    <property type="evidence" value="ECO:0007669"/>
    <property type="project" value="UniProtKB-KW"/>
</dbReference>
<dbReference type="InterPro" id="IPR036322">
    <property type="entry name" value="WD40_repeat_dom_sf"/>
</dbReference>
<comment type="similarity">
    <text evidence="5">Belongs to the WD repeat fritz family.</text>
</comment>
<evidence type="ECO:0000256" key="17">
    <source>
        <dbReference type="ARBA" id="ARBA00023163"/>
    </source>
</evidence>
<sequence length="1519" mass="173736">MLTLLSEIRFWTSREDELLIKDSEFGVFKFSEHKKDTSSVDKYNQAKRDYAERRGLVWSPDNKQPGKLKSSLKHFEDELKTKKVVYCEWSDQKTFQLMLSNGLLIYVEINVFTGDIRRISFDKYFIGKIISENICDVIITRQHVIISYNENQITFVHLQKPSLRNVTQKISSTDPKIFNIIIGGQTKKINRNLVINLSNDLLLIWTKSSQNEFFPWRPSVKDQERANLHIYKLNRLKLEPLCYYWTENDPIGFEFSKFNENEVHSVEQKISRKGDVTIESCTYHFSNSKSKLQRTSVTSIPLQTEVSCNAFSPDHEKLLMGCIDGSIVLFDEGRGITYLVKASFIPTQVSWHPDSAIVMIANERGQLQCFDISLACIKNQLLSEDVTPSNILDLSTYFVKQPTLLKLCWAKKPDINNHYERFAQVDGFLLLMFSSGVFANMRYVSGAGLKNDIHTSGLTGDVIIDMYISLDQVERAINVLLSLNWDTYGAMCLLSLHKIANFMFQLPATPEREELLQKALGSFHVPTKSLCMETETEFGDNVDDITRRFFHYLIRYKSYEKAFSLAIDINDADLFIILFKCAKAQGLDDLAEESMKKADEIYAEEENESHHSTCSITSCSICSNSCDSESDDDASTHSSVEQGSSIIQPPSSDSNETPTTRQERSESPVRRLRKSLSAEILNHPPLPRFPRYDVKRMQKSSMETTNSSNYIPPLPQVSSSAHDQRISENLNEAKHQQTSSNNKKKKNASLSNLTSELTFQNLSKFNYSSMDEFNNNPSSSSTFNPMSLQSQQLSVVDIVPKPSKNLPDLDQTIGIPLTFDAVDNSSGNGYYQSLGPSHYSSNHNNNNDVSNDYEYHQVPTTIHQYPLISGTIPSTSQSKMNYNNLPTPMLSPSKKNQQAVPTGSILTTNNTNVVNSKKETGEKNKVKFSDTITVAVVPEISRKEKVVNFNERVKRKTVFHGLMDPRRELQESLPLCHPNEDYLKDFSPVSSDRSKDASPSTRYGGFIASKLRRKTTSHGDETPRKKKKDEKFAIGEKILCYEPDEKLERVLYDAKIRDVVEGKDKKGKKCYEYLVHFQGWNSSWDRRVSEDFLLKDTAVNRKLQRDLAEKSQLQLGAYLYRKERKKRKRMNERKLLLNASDDIKRPEEHQDHENEYYSSSATESHDDDRVFLHMGEVLKAHLEYDHQMITKDKILSKLPASLPIVTILENFVKSHAIQVLTGPQVEQPKPKRRSSIIGRKEQKIKPIDYETLAIGIDLCKEVADGLRVYFNFILKDFLLYPEEKEEMEKFISEENLKEFRFTSSEQLSLNDFFCKQEPTKTFTAELSTIPENEGSSSNADKRPSRLRSHSVKTEEDEKPENLSSLASTSSGDSAMPEIVKKGIFSKSWFPLNAGISPIARKILEETFNWRMIPGNAEPEPSMIFGIYHLTRLVVKLPEFLSATPMNEEKLTMLLKYLDVFVEFLEENPEIYGPQNFNITEPAQPPANIHDVEIKIEITDDESEEGSENFYQKDKIKTET</sequence>
<keyword evidence="15" id="KW-0969">Cilium</keyword>
<proteinExistence type="inferred from homology"/>
<keyword evidence="25" id="KW-1185">Reference proteome</keyword>
<evidence type="ECO:0000313" key="24">
    <source>
        <dbReference type="EMBL" id="CRK96967.1"/>
    </source>
</evidence>
<evidence type="ECO:0000256" key="2">
    <source>
        <dbReference type="ARBA" id="ARBA00004236"/>
    </source>
</evidence>
<keyword evidence="16" id="KW-0472">Membrane</keyword>
<dbReference type="GO" id="GO:0044782">
    <property type="term" value="P:cilium organization"/>
    <property type="evidence" value="ECO:0007669"/>
    <property type="project" value="TreeGrafter"/>
</dbReference>
<feature type="region of interest" description="Disordered" evidence="22">
    <location>
        <begin position="1008"/>
        <end position="1028"/>
    </location>
</feature>
<protein>
    <recommendedName>
        <fullName evidence="21">Protein male-specific lethal-3</fullName>
    </recommendedName>
</protein>
<feature type="compositionally biased region" description="Polar residues" evidence="22">
    <location>
        <begin position="636"/>
        <end position="660"/>
    </location>
</feature>
<dbReference type="Gene3D" id="2.130.10.10">
    <property type="entry name" value="YVTN repeat-like/Quinoprotein amine dehydrogenase"/>
    <property type="match status" value="1"/>
</dbReference>
<keyword evidence="12" id="KW-0832">Ubl conjugation</keyword>
<evidence type="ECO:0000256" key="9">
    <source>
        <dbReference type="ARBA" id="ARBA00022574"/>
    </source>
</evidence>
<dbReference type="GO" id="GO:0005886">
    <property type="term" value="C:plasma membrane"/>
    <property type="evidence" value="ECO:0007669"/>
    <property type="project" value="UniProtKB-SubCell"/>
</dbReference>
<dbReference type="GO" id="GO:0045184">
    <property type="term" value="P:establishment of protein localization"/>
    <property type="evidence" value="ECO:0007669"/>
    <property type="project" value="TreeGrafter"/>
</dbReference>
<evidence type="ECO:0000256" key="11">
    <source>
        <dbReference type="ARBA" id="ARBA00022794"/>
    </source>
</evidence>
<dbReference type="GO" id="GO:0007399">
    <property type="term" value="P:nervous system development"/>
    <property type="evidence" value="ECO:0007669"/>
    <property type="project" value="TreeGrafter"/>
</dbReference>
<keyword evidence="14" id="KW-0805">Transcription regulation</keyword>
<dbReference type="InterPro" id="IPR026541">
    <property type="entry name" value="MRG_dom"/>
</dbReference>
<dbReference type="Pfam" id="PF22732">
    <property type="entry name" value="MSL3_chromo-like"/>
    <property type="match status" value="1"/>
</dbReference>
<keyword evidence="11" id="KW-0970">Cilium biogenesis/degradation</keyword>
<feature type="region of interest" description="Disordered" evidence="22">
    <location>
        <begin position="630"/>
        <end position="724"/>
    </location>
</feature>
<keyword evidence="9" id="KW-0853">WD repeat</keyword>
<evidence type="ECO:0000256" key="18">
    <source>
        <dbReference type="ARBA" id="ARBA00023212"/>
    </source>
</evidence>
<dbReference type="Pfam" id="PF11768">
    <property type="entry name" value="Frtz"/>
    <property type="match status" value="1"/>
</dbReference>
<keyword evidence="19" id="KW-0539">Nucleus</keyword>
<evidence type="ECO:0000256" key="15">
    <source>
        <dbReference type="ARBA" id="ARBA00023069"/>
    </source>
</evidence>
<gene>
    <name evidence="24" type="ORF">CLUMA_CG010340</name>
</gene>
<dbReference type="FunFam" id="2.30.30.140:FF:000042">
    <property type="entry name" value="male-specific lethal 3 homolog"/>
    <property type="match status" value="1"/>
</dbReference>
<dbReference type="SUPFAM" id="SSF50978">
    <property type="entry name" value="WD40 repeat-like"/>
    <property type="match status" value="1"/>
</dbReference>
<name>A0A1J1I9K5_9DIPT</name>
<keyword evidence="13" id="KW-0156">Chromatin regulator</keyword>
<dbReference type="InterPro" id="IPR016197">
    <property type="entry name" value="Chromo-like_dom_sf"/>
</dbReference>
<evidence type="ECO:0000256" key="1">
    <source>
        <dbReference type="ARBA" id="ARBA00004123"/>
    </source>
</evidence>
<feature type="compositionally biased region" description="Basic and acidic residues" evidence="22">
    <location>
        <begin position="1141"/>
        <end position="1155"/>
    </location>
</feature>
<feature type="compositionally biased region" description="Polar residues" evidence="22">
    <location>
        <begin position="1327"/>
        <end position="1338"/>
    </location>
</feature>
<dbReference type="InterPro" id="IPR015943">
    <property type="entry name" value="WD40/YVTN_repeat-like_dom_sf"/>
</dbReference>
<keyword evidence="8" id="KW-0963">Cytoplasm</keyword>
<feature type="compositionally biased region" description="Polar residues" evidence="22">
    <location>
        <begin position="699"/>
        <end position="721"/>
    </location>
</feature>
<evidence type="ECO:0000256" key="5">
    <source>
        <dbReference type="ARBA" id="ARBA00006059"/>
    </source>
</evidence>
<evidence type="ECO:0000256" key="16">
    <source>
        <dbReference type="ARBA" id="ARBA00023136"/>
    </source>
</evidence>
<dbReference type="Pfam" id="PF05712">
    <property type="entry name" value="MRG"/>
    <property type="match status" value="1"/>
</dbReference>
<feature type="compositionally biased region" description="Low complexity" evidence="22">
    <location>
        <begin position="1362"/>
        <end position="1373"/>
    </location>
</feature>
<dbReference type="Proteomes" id="UP000183832">
    <property type="component" value="Unassembled WGS sequence"/>
</dbReference>
<dbReference type="InterPro" id="IPR038217">
    <property type="entry name" value="MRG_C_sf"/>
</dbReference>
<feature type="compositionally biased region" description="Basic and acidic residues" evidence="22">
    <location>
        <begin position="1510"/>
        <end position="1519"/>
    </location>
</feature>
<keyword evidence="6" id="KW-0158">Chromosome</keyword>
<dbReference type="SUPFAM" id="SSF54160">
    <property type="entry name" value="Chromo domain-like"/>
    <property type="match status" value="1"/>
</dbReference>
<evidence type="ECO:0000313" key="25">
    <source>
        <dbReference type="Proteomes" id="UP000183832"/>
    </source>
</evidence>
<dbReference type="PANTHER" id="PTHR13667:SF5">
    <property type="entry name" value="WD REPEAT-CONTAINING AND PLANAR CELL POLARITY EFFECTOR PROTEIN FRITZ HOMOLOG"/>
    <property type="match status" value="1"/>
</dbReference>
<dbReference type="PANTHER" id="PTHR13667">
    <property type="entry name" value="HOMOLOC-13"/>
    <property type="match status" value="1"/>
</dbReference>
<accession>A0A1J1I9K5</accession>
<feature type="domain" description="Chromo" evidence="23">
    <location>
        <begin position="1031"/>
        <end position="1111"/>
    </location>
</feature>
<evidence type="ECO:0000256" key="8">
    <source>
        <dbReference type="ARBA" id="ARBA00022490"/>
    </source>
</evidence>
<dbReference type="SMART" id="SM00298">
    <property type="entry name" value="CHROMO"/>
    <property type="match status" value="1"/>
</dbReference>
<dbReference type="InterPro" id="IPR053820">
    <property type="entry name" value="MSL3_chromo-like"/>
</dbReference>
<evidence type="ECO:0000256" key="22">
    <source>
        <dbReference type="SAM" id="MobiDB-lite"/>
    </source>
</evidence>
<dbReference type="Gene3D" id="1.10.274.30">
    <property type="entry name" value="MRG domain"/>
    <property type="match status" value="1"/>
</dbReference>
<dbReference type="InterPro" id="IPR024511">
    <property type="entry name" value="Frtz"/>
</dbReference>
<evidence type="ECO:0000256" key="13">
    <source>
        <dbReference type="ARBA" id="ARBA00022853"/>
    </source>
</evidence>
<keyword evidence="7" id="KW-1003">Cell membrane</keyword>
<feature type="compositionally biased region" description="Basic and acidic residues" evidence="22">
    <location>
        <begin position="1017"/>
        <end position="1028"/>
    </location>
</feature>
<evidence type="ECO:0000256" key="21">
    <source>
        <dbReference type="ARBA" id="ARBA00069454"/>
    </source>
</evidence>
<reference evidence="24 25" key="1">
    <citation type="submission" date="2015-04" db="EMBL/GenBank/DDBJ databases">
        <authorList>
            <person name="Syromyatnikov M.Y."/>
            <person name="Popov V.N."/>
        </authorList>
    </citation>
    <scope>NUCLEOTIDE SEQUENCE [LARGE SCALE GENOMIC DNA]</scope>
</reference>
<evidence type="ECO:0000256" key="14">
    <source>
        <dbReference type="ARBA" id="ARBA00023015"/>
    </source>
</evidence>
<keyword evidence="20" id="KW-0966">Cell projection</keyword>
<evidence type="ECO:0000256" key="6">
    <source>
        <dbReference type="ARBA" id="ARBA00022454"/>
    </source>
</evidence>
<organism evidence="24 25">
    <name type="scientific">Clunio marinus</name>
    <dbReference type="NCBI Taxonomy" id="568069"/>
    <lineage>
        <taxon>Eukaryota</taxon>
        <taxon>Metazoa</taxon>
        <taxon>Ecdysozoa</taxon>
        <taxon>Arthropoda</taxon>
        <taxon>Hexapoda</taxon>
        <taxon>Insecta</taxon>
        <taxon>Pterygota</taxon>
        <taxon>Neoptera</taxon>
        <taxon>Endopterygota</taxon>
        <taxon>Diptera</taxon>
        <taxon>Nematocera</taxon>
        <taxon>Chironomoidea</taxon>
        <taxon>Chironomidae</taxon>
        <taxon>Clunio</taxon>
    </lineage>
</organism>